<feature type="compositionally biased region" description="Basic and acidic residues" evidence="1">
    <location>
        <begin position="340"/>
        <end position="357"/>
    </location>
</feature>
<reference evidence="4" key="1">
    <citation type="submission" date="2016-10" db="EMBL/GenBank/DDBJ databases">
        <authorList>
            <person name="Varghese N."/>
            <person name="Submissions S."/>
        </authorList>
    </citation>
    <scope>NUCLEOTIDE SEQUENCE [LARGE SCALE GENOMIC DNA]</scope>
    <source>
        <strain evidence="4">CGMCC 1.1761</strain>
    </source>
</reference>
<feature type="compositionally biased region" description="Polar residues" evidence="1">
    <location>
        <begin position="419"/>
        <end position="428"/>
    </location>
</feature>
<proteinExistence type="predicted"/>
<dbReference type="AlphaFoldDB" id="A0A1G4US21"/>
<feature type="domain" description="Cobalamin biosynthesis protein CobT VWA" evidence="2">
    <location>
        <begin position="577"/>
        <end position="791"/>
    </location>
</feature>
<dbReference type="STRING" id="177413.SAMN05660859_0110"/>
<feature type="compositionally biased region" description="Acidic residues" evidence="1">
    <location>
        <begin position="380"/>
        <end position="389"/>
    </location>
</feature>
<dbReference type="Gene3D" id="3.40.50.410">
    <property type="entry name" value="von Willebrand factor, type A domain"/>
    <property type="match status" value="1"/>
</dbReference>
<name>A0A1G4US21_9HYPH</name>
<evidence type="ECO:0000256" key="1">
    <source>
        <dbReference type="SAM" id="MobiDB-lite"/>
    </source>
</evidence>
<protein>
    <submittedName>
        <fullName evidence="3">Cobalamin biosynthesis protein CobT</fullName>
    </submittedName>
</protein>
<dbReference type="PANTHER" id="PTHR41248:SF1">
    <property type="entry name" value="NORD PROTEIN"/>
    <property type="match status" value="1"/>
</dbReference>
<dbReference type="InterPro" id="IPR036465">
    <property type="entry name" value="vWFA_dom_sf"/>
</dbReference>
<feature type="compositionally biased region" description="Basic and acidic residues" evidence="1">
    <location>
        <begin position="252"/>
        <end position="261"/>
    </location>
</feature>
<keyword evidence="4" id="KW-1185">Reference proteome</keyword>
<feature type="compositionally biased region" description="Acidic residues" evidence="1">
    <location>
        <begin position="262"/>
        <end position="312"/>
    </location>
</feature>
<dbReference type="Proteomes" id="UP000198889">
    <property type="component" value="Unassembled WGS sequence"/>
</dbReference>
<gene>
    <name evidence="3" type="ORF">SAMN05660859_0110</name>
</gene>
<evidence type="ECO:0000313" key="4">
    <source>
        <dbReference type="Proteomes" id="UP000198889"/>
    </source>
</evidence>
<dbReference type="RefSeq" id="WP_091444236.1">
    <property type="nucleotide sequence ID" value="NZ_FMTP01000010.1"/>
</dbReference>
<sequence>MNREIIELREVIQKLVPLLTNRGLKVTQRGSQAFVLTDLRTRQPVSVNIPSVGDGASPEFIRAIQGFIDHEVAHVLITDWNYYGGGPTPQEAKDPKVRAFQNTHNIVEDTMIEREIVKIFPGSERNISDTRKFFLERITSEALKTAKNEQEAFIYLLVPAMRALAGHVEMEDYMDRGGHWKNPLVDNLVNSLKPSTLAALKTCSSTKETLEIAREVHEILYPPAPPAPPAPAPSPEKGDGEDKPDDTAGPGEGDKERKHEEAGDDGEGEAAPDAENGEDEDKPEDAEGSEDEEAEAAGTEDDDDSEDAEEEAPQSAAPEGEDEDEESKDDAGDQDDDGRDGDSGKDGESQEKDDAGESGKSSAGDDADDDAEDGAVGGAEGDEDGEDQADGSGASGDDEGGEGGAGGAGENEDGEQSDDSSAGSTPQVITAGADGGGVGEIETADESDDKKGGGGGVGNAAGKSMFEFKDDAFEGQDLSAQIAVLISEEAVEALDRDHYTVFTRELDKIAPLVPPEKINDRWIPDMEDEVRSMTSRMQKDIERLMAAQSYIIRTPGHRAGKLHAPSLYRVPQGDGRVFSQREEHKSKDTAVMLLIDNSGSMKGQKMRLAMMAGYALSTTLERVSIAHEVIGFTTGDYYGIPSSLQEAMQEDARKSGVRWDRMLPIVMPVYKEFDERVTPLVKKRIAYSMNAQNGLQGNIDGESLEYAAMRLIKRREKRKVMLVLSDGQPAGSNHAGPHLKYVVQNLTKIGIETIGIGIMDRAVERYYPKSVVLNNVSELPNEVMGALKKILQ</sequence>
<organism evidence="3 4">
    <name type="scientific">Ancylobacter rudongensis</name>
    <dbReference type="NCBI Taxonomy" id="177413"/>
    <lineage>
        <taxon>Bacteria</taxon>
        <taxon>Pseudomonadati</taxon>
        <taxon>Pseudomonadota</taxon>
        <taxon>Alphaproteobacteria</taxon>
        <taxon>Hyphomicrobiales</taxon>
        <taxon>Xanthobacteraceae</taxon>
        <taxon>Ancylobacter</taxon>
    </lineage>
</organism>
<dbReference type="Pfam" id="PF11775">
    <property type="entry name" value="CobT_C"/>
    <property type="match status" value="1"/>
</dbReference>
<feature type="compositionally biased region" description="Acidic residues" evidence="1">
    <location>
        <begin position="319"/>
        <end position="339"/>
    </location>
</feature>
<dbReference type="SUPFAM" id="SSF53300">
    <property type="entry name" value="vWA-like"/>
    <property type="match status" value="1"/>
</dbReference>
<dbReference type="PANTHER" id="PTHR41248">
    <property type="entry name" value="NORD PROTEIN"/>
    <property type="match status" value="1"/>
</dbReference>
<dbReference type="InterPro" id="IPR051928">
    <property type="entry name" value="NorD/CobT"/>
</dbReference>
<evidence type="ECO:0000259" key="2">
    <source>
        <dbReference type="Pfam" id="PF11775"/>
    </source>
</evidence>
<accession>A0A1G4US21</accession>
<dbReference type="EMBL" id="FMTP01000010">
    <property type="protein sequence ID" value="SCW95755.1"/>
    <property type="molecule type" value="Genomic_DNA"/>
</dbReference>
<feature type="region of interest" description="Disordered" evidence="1">
    <location>
        <begin position="221"/>
        <end position="458"/>
    </location>
</feature>
<evidence type="ECO:0000313" key="3">
    <source>
        <dbReference type="EMBL" id="SCW95755.1"/>
    </source>
</evidence>
<dbReference type="InterPro" id="IPR025861">
    <property type="entry name" value="CobT_VWA_dom"/>
</dbReference>
<feature type="compositionally biased region" description="Pro residues" evidence="1">
    <location>
        <begin position="222"/>
        <end position="234"/>
    </location>
</feature>